<proteinExistence type="predicted"/>
<name>A0ABU7ZR83_9HYPH</name>
<dbReference type="Pfam" id="PF03372">
    <property type="entry name" value="Exo_endo_phos"/>
    <property type="match status" value="1"/>
</dbReference>
<dbReference type="Gene3D" id="2.160.20.20">
    <property type="match status" value="1"/>
</dbReference>
<comment type="caution">
    <text evidence="4">The sequence shown here is derived from an EMBL/GenBank/DDBJ whole genome shotgun (WGS) entry which is preliminary data.</text>
</comment>
<dbReference type="Pfam" id="PF03797">
    <property type="entry name" value="Autotransporter"/>
    <property type="match status" value="1"/>
</dbReference>
<evidence type="ECO:0000256" key="2">
    <source>
        <dbReference type="SAM" id="SignalP"/>
    </source>
</evidence>
<dbReference type="SUPFAM" id="SSF103515">
    <property type="entry name" value="Autotransporter"/>
    <property type="match status" value="1"/>
</dbReference>
<dbReference type="InterPro" id="IPR036691">
    <property type="entry name" value="Endo/exonu/phosph_ase_sf"/>
</dbReference>
<dbReference type="InterPro" id="IPR005135">
    <property type="entry name" value="Endo/exonuclease/phosphatase"/>
</dbReference>
<reference evidence="4 5" key="1">
    <citation type="submission" date="2024-02" db="EMBL/GenBank/DDBJ databases">
        <title>A new putative Pannonibacter species isolated from two cases of bloodstream infections in paediatric patients.</title>
        <authorList>
            <person name="Castellana S."/>
            <person name="De Laurentiis V."/>
            <person name="Grassi M."/>
            <person name="De Leonardis F."/>
            <person name="Mosca A."/>
            <person name="De Carlo C."/>
            <person name="Sparapano E."/>
            <person name="Ronga L."/>
            <person name="Santacroce L."/>
            <person name="Chironna M."/>
            <person name="De Robertis A."/>
            <person name="Bianco A."/>
            <person name="Del Sambro L."/>
            <person name="Capozzi L."/>
            <person name="Parisi A."/>
        </authorList>
    </citation>
    <scope>NUCLEOTIDE SEQUENCE [LARGE SCALE GENOMIC DNA]</scope>
    <source>
        <strain evidence="4 5">Pt2</strain>
    </source>
</reference>
<evidence type="ECO:0000259" key="3">
    <source>
        <dbReference type="PROSITE" id="PS51208"/>
    </source>
</evidence>
<dbReference type="Gene3D" id="3.60.10.10">
    <property type="entry name" value="Endonuclease/exonuclease/phosphatase"/>
    <property type="match status" value="1"/>
</dbReference>
<sequence length="1070" mass="113297">MSQSLLSGARRLARLASVSRLTLAICSATVASFAGPALAADGTFRLLTFNTWNERFRNDVSQMSDFFANGQYDIIAWQELRANSPYAAQVPPMLQGLGLGTYTSTQTGDTGITSRLTGTMGGVNGSGTQGNRFSFIQLDAQNMLPQTTVASVHFDYADESVRRLQEARNLLDWARTVDGPLIVTGDFNAGDVSERGLHHVDQQKLLLRSYLTSNNNFYYDLLTQYAVDRTQLDSFISTNNGRNLSNSDIPDTMFVPETYAVESNTPQTLNVLKKQFILLQKPGEREQFAPHDLLDGSTTWPSAGEDATNTWPSWDRAKIDHILVSRPFGKWWDLASDPNDAYTGVIDQAGFANNGTTPLSDHELTAHDMKWVGPALQKYATGQGAADQTRLVWGTEAAVFNEKNKVFYLTRNNMRTDLYLGQIADEDGMPILANLTLAEKKTLLDCMSKDPRFQQAIQDYCIDDHSFIGETLVKNGGTVIVDEDAALGGSNAQLRLADGRLRVAGTGMGELNRAVVLEGTGGAIDVEAAGHSLTIARTVSGSGSLTKEGAGRLNLTGVNTYTGGTTVAGGTLSVNGSIASSSLVTVLDGGTLGGTGTTSALRIARGGVLAPGNSIGTLNVNGDVTFDPGSIYRVEVDQSGNSDKLAATGTITINNSTLDFVPVNTSIVPQATYTIFSAAGGISGTFGSVTSSFAFLNPYLTYTGNSISLQLQRNDVRFADVAGSANGKAVANAIDSMSASDPLFDALLPLYATTARDGFQQLSGEFYASMAGALAEESQFSRDAVTSRMRAPASGFTDGRWQPWMQSYGAFGRTGGDGLDTLKRTSGGVFFGTDIAIDSTTRLGVMGGYGYTHLASKGAAASADANSGLIGLYGATAIDKLRFTYGSTVSFSRADAERTVAFGSFANSLRAKVNGTTAQVFGEAAYAFDLEKVTLEPLAGLAHVHVHSGSFAESGGAAALSGSSSGYDATFTTLGLRAFTDLKLGETLARVSAEAGWRHAFGDKPQTTLAFDRGNAFSIEGAGANRDTAFIRTGVDVSLRENASLSLKYTGGFSQDGGTHGINAGVKIRF</sequence>
<organism evidence="4 5">
    <name type="scientific">Pannonibacter anstelovis</name>
    <dbReference type="NCBI Taxonomy" id="3121537"/>
    <lineage>
        <taxon>Bacteria</taxon>
        <taxon>Pseudomonadati</taxon>
        <taxon>Pseudomonadota</taxon>
        <taxon>Alphaproteobacteria</taxon>
        <taxon>Hyphomicrobiales</taxon>
        <taxon>Stappiaceae</taxon>
        <taxon>Pannonibacter</taxon>
    </lineage>
</organism>
<dbReference type="RefSeq" id="WP_334252331.1">
    <property type="nucleotide sequence ID" value="NZ_JBAKBE010000009.1"/>
</dbReference>
<dbReference type="EMBL" id="JBAKBE010000009">
    <property type="protein sequence ID" value="MEH0097735.1"/>
    <property type="molecule type" value="Genomic_DNA"/>
</dbReference>
<keyword evidence="1 2" id="KW-0732">Signal</keyword>
<dbReference type="InterPro" id="IPR036709">
    <property type="entry name" value="Autotransporte_beta_dom_sf"/>
</dbReference>
<dbReference type="InterPro" id="IPR013425">
    <property type="entry name" value="Autotrns_rpt"/>
</dbReference>
<feature type="chain" id="PRO_5047417100" evidence="2">
    <location>
        <begin position="40"/>
        <end position="1070"/>
    </location>
</feature>
<dbReference type="Pfam" id="PF12951">
    <property type="entry name" value="PATR"/>
    <property type="match status" value="1"/>
</dbReference>
<dbReference type="Proteomes" id="UP001380822">
    <property type="component" value="Unassembled WGS sequence"/>
</dbReference>
<feature type="signal peptide" evidence="2">
    <location>
        <begin position="1"/>
        <end position="39"/>
    </location>
</feature>
<evidence type="ECO:0000313" key="5">
    <source>
        <dbReference type="Proteomes" id="UP001380822"/>
    </source>
</evidence>
<dbReference type="SMART" id="SM00869">
    <property type="entry name" value="Autotransporter"/>
    <property type="match status" value="1"/>
</dbReference>
<evidence type="ECO:0000313" key="4">
    <source>
        <dbReference type="EMBL" id="MEH0097735.1"/>
    </source>
</evidence>
<protein>
    <submittedName>
        <fullName evidence="4">Autotransporter domain-containing protein</fullName>
    </submittedName>
</protein>
<keyword evidence="5" id="KW-1185">Reference proteome</keyword>
<dbReference type="Gene3D" id="2.40.128.130">
    <property type="entry name" value="Autotransporter beta-domain"/>
    <property type="match status" value="1"/>
</dbReference>
<evidence type="ECO:0000256" key="1">
    <source>
        <dbReference type="ARBA" id="ARBA00022729"/>
    </source>
</evidence>
<dbReference type="InterPro" id="IPR012332">
    <property type="entry name" value="Autotransporter_pectin_lyase_C"/>
</dbReference>
<dbReference type="NCBIfam" id="TIGR01414">
    <property type="entry name" value="autotrans_barl"/>
    <property type="match status" value="1"/>
</dbReference>
<dbReference type="NCBIfam" id="TIGR02601">
    <property type="entry name" value="autotrns_rpt"/>
    <property type="match status" value="1"/>
</dbReference>
<dbReference type="SUPFAM" id="SSF56219">
    <property type="entry name" value="DNase I-like"/>
    <property type="match status" value="1"/>
</dbReference>
<accession>A0ABU7ZR83</accession>
<dbReference type="InterPro" id="IPR011050">
    <property type="entry name" value="Pectin_lyase_fold/virulence"/>
</dbReference>
<dbReference type="PROSITE" id="PS51208">
    <property type="entry name" value="AUTOTRANSPORTER"/>
    <property type="match status" value="1"/>
</dbReference>
<dbReference type="InterPro" id="IPR005546">
    <property type="entry name" value="Autotransporte_beta"/>
</dbReference>
<dbReference type="InterPro" id="IPR006315">
    <property type="entry name" value="OM_autotransptr_brl_dom"/>
</dbReference>
<gene>
    <name evidence="4" type="ORF">V6L76_15850</name>
</gene>
<feature type="domain" description="Autotransporter" evidence="3">
    <location>
        <begin position="796"/>
        <end position="1070"/>
    </location>
</feature>
<dbReference type="SUPFAM" id="SSF51126">
    <property type="entry name" value="Pectin lyase-like"/>
    <property type="match status" value="1"/>
</dbReference>